<dbReference type="Proteomes" id="UP000245946">
    <property type="component" value="Unassembled WGS sequence"/>
</dbReference>
<feature type="compositionally biased region" description="Basic residues" evidence="1">
    <location>
        <begin position="335"/>
        <end position="345"/>
    </location>
</feature>
<protein>
    <submittedName>
        <fullName evidence="2">Uncharacterized protein</fullName>
    </submittedName>
</protein>
<dbReference type="GeneID" id="37266952"/>
<feature type="compositionally biased region" description="Basic residues" evidence="1">
    <location>
        <begin position="243"/>
        <end position="259"/>
    </location>
</feature>
<feature type="compositionally biased region" description="Basic and acidic residues" evidence="1">
    <location>
        <begin position="346"/>
        <end position="362"/>
    </location>
</feature>
<dbReference type="RefSeq" id="XP_025594768.1">
    <property type="nucleotide sequence ID" value="XM_025739406.1"/>
</dbReference>
<proteinExistence type="predicted"/>
<organism evidence="2 3">
    <name type="scientific">Tilletiopsis washingtonensis</name>
    <dbReference type="NCBI Taxonomy" id="58919"/>
    <lineage>
        <taxon>Eukaryota</taxon>
        <taxon>Fungi</taxon>
        <taxon>Dikarya</taxon>
        <taxon>Basidiomycota</taxon>
        <taxon>Ustilaginomycotina</taxon>
        <taxon>Exobasidiomycetes</taxon>
        <taxon>Entylomatales</taxon>
        <taxon>Entylomatales incertae sedis</taxon>
        <taxon>Tilletiopsis</taxon>
    </lineage>
</organism>
<dbReference type="AlphaFoldDB" id="A0A316YZ01"/>
<feature type="region of interest" description="Disordered" evidence="1">
    <location>
        <begin position="216"/>
        <end position="266"/>
    </location>
</feature>
<name>A0A316YZ01_9BASI</name>
<evidence type="ECO:0000313" key="3">
    <source>
        <dbReference type="Proteomes" id="UP000245946"/>
    </source>
</evidence>
<feature type="compositionally biased region" description="Basic residues" evidence="1">
    <location>
        <begin position="37"/>
        <end position="50"/>
    </location>
</feature>
<accession>A0A316YZ01</accession>
<feature type="compositionally biased region" description="Basic and acidic residues" evidence="1">
    <location>
        <begin position="319"/>
        <end position="334"/>
    </location>
</feature>
<gene>
    <name evidence="2" type="ORF">FA09DRAFT_194698</name>
</gene>
<dbReference type="EMBL" id="KZ819312">
    <property type="protein sequence ID" value="PWN94489.1"/>
    <property type="molecule type" value="Genomic_DNA"/>
</dbReference>
<reference evidence="2 3" key="1">
    <citation type="journal article" date="2018" name="Mol. Biol. Evol.">
        <title>Broad Genomic Sampling Reveals a Smut Pathogenic Ancestry of the Fungal Clade Ustilaginomycotina.</title>
        <authorList>
            <person name="Kijpornyongpan T."/>
            <person name="Mondo S.J."/>
            <person name="Barry K."/>
            <person name="Sandor L."/>
            <person name="Lee J."/>
            <person name="Lipzen A."/>
            <person name="Pangilinan J."/>
            <person name="LaButti K."/>
            <person name="Hainaut M."/>
            <person name="Henrissat B."/>
            <person name="Grigoriev I.V."/>
            <person name="Spatafora J.W."/>
            <person name="Aime M.C."/>
        </authorList>
    </citation>
    <scope>NUCLEOTIDE SEQUENCE [LARGE SCALE GENOMIC DNA]</scope>
    <source>
        <strain evidence="2 3">MCA 4186</strain>
    </source>
</reference>
<sequence length="362" mass="40207">MRADRRLAARALRAMTCSARRRLRAQSAAGRIDKRQHSGRQKNPRRKSTRSKGSVGDGKPACASFCQAQQRTHAALCKNSGSERVCNARAAAARPMCTRQRVVPVRAASLCACPLSALHHANNAAREKRDPRRKDNKQRQIVLHRPRAGCCEPGNAPCCSRAVFSAQQSAPGDLLHRRQHQKGRLAARTSCAAAARNLHDQRRKALLHPHSPGILAHQKAPTPARPRCHPLSERKDLRSGGAKQRRPGSTRRRGARRCGARSVRSGEKMRACSERRRRLGCSVEPGERARAGRAAIPRAVLSAGVAEQEKRGARAAMPPERERRERRAWPEKRQLWRWRRGSKARAGRDAEDCSVEAERGKA</sequence>
<keyword evidence="3" id="KW-1185">Reference proteome</keyword>
<evidence type="ECO:0000313" key="2">
    <source>
        <dbReference type="EMBL" id="PWN94489.1"/>
    </source>
</evidence>
<feature type="region of interest" description="Disordered" evidence="1">
    <location>
        <begin position="20"/>
        <end position="58"/>
    </location>
</feature>
<evidence type="ECO:0000256" key="1">
    <source>
        <dbReference type="SAM" id="MobiDB-lite"/>
    </source>
</evidence>
<feature type="region of interest" description="Disordered" evidence="1">
    <location>
        <begin position="307"/>
        <end position="362"/>
    </location>
</feature>